<dbReference type="Proteomes" id="UP001633002">
    <property type="component" value="Unassembled WGS sequence"/>
</dbReference>
<comment type="caution">
    <text evidence="3">The sequence shown here is derived from an EMBL/GenBank/DDBJ whole genome shotgun (WGS) entry which is preliminary data.</text>
</comment>
<dbReference type="EMBL" id="JBJQOH010000004">
    <property type="protein sequence ID" value="KAL3690157.1"/>
    <property type="molecule type" value="Genomic_DNA"/>
</dbReference>
<protein>
    <recommendedName>
        <fullName evidence="2">DDE-1 domain-containing protein</fullName>
    </recommendedName>
</protein>
<dbReference type="AlphaFoldDB" id="A0ABD3HHV1"/>
<keyword evidence="4" id="KW-1185">Reference proteome</keyword>
<dbReference type="InterPro" id="IPR004875">
    <property type="entry name" value="DDE_SF_endonuclease_dom"/>
</dbReference>
<evidence type="ECO:0000313" key="4">
    <source>
        <dbReference type="Proteomes" id="UP001633002"/>
    </source>
</evidence>
<name>A0ABD3HHV1_9MARC</name>
<evidence type="ECO:0000256" key="1">
    <source>
        <dbReference type="SAM" id="MobiDB-lite"/>
    </source>
</evidence>
<feature type="region of interest" description="Disordered" evidence="1">
    <location>
        <begin position="171"/>
        <end position="199"/>
    </location>
</feature>
<proteinExistence type="predicted"/>
<dbReference type="Pfam" id="PF03184">
    <property type="entry name" value="DDE_1"/>
    <property type="match status" value="1"/>
</dbReference>
<organism evidence="3 4">
    <name type="scientific">Riccia sorocarpa</name>
    <dbReference type="NCBI Taxonomy" id="122646"/>
    <lineage>
        <taxon>Eukaryota</taxon>
        <taxon>Viridiplantae</taxon>
        <taxon>Streptophyta</taxon>
        <taxon>Embryophyta</taxon>
        <taxon>Marchantiophyta</taxon>
        <taxon>Marchantiopsida</taxon>
        <taxon>Marchantiidae</taxon>
        <taxon>Marchantiales</taxon>
        <taxon>Ricciaceae</taxon>
        <taxon>Riccia</taxon>
    </lineage>
</organism>
<accession>A0ABD3HHV1</accession>
<gene>
    <name evidence="3" type="ORF">R1sor_016466</name>
</gene>
<sequence>MRIAHIRSRGVPDNASGVAYRTTKKSFMTSNCLMDYYKERRVSWADSGGATKIDNVSSHNLTEEVQAALDHIQTEIRFLPENSTHLTQPCDTFIISKIKDAWTRMWEHHKIQMILQNDWQGNGEFRTSGLLINPGKTFFLQLAAAAVHEVNQQLTKQIGLPGDSEQSFHNIGSNSMGSREGLDRPVATEVVDSQSRNCV</sequence>
<evidence type="ECO:0000259" key="2">
    <source>
        <dbReference type="Pfam" id="PF03184"/>
    </source>
</evidence>
<reference evidence="3 4" key="1">
    <citation type="submission" date="2024-09" db="EMBL/GenBank/DDBJ databases">
        <title>Chromosome-scale assembly of Riccia sorocarpa.</title>
        <authorList>
            <person name="Paukszto L."/>
        </authorList>
    </citation>
    <scope>NUCLEOTIDE SEQUENCE [LARGE SCALE GENOMIC DNA]</scope>
    <source>
        <strain evidence="3">LP-2024</strain>
        <tissue evidence="3">Aerial parts of the thallus</tissue>
    </source>
</reference>
<feature type="domain" description="DDE-1" evidence="2">
    <location>
        <begin position="13"/>
        <end position="115"/>
    </location>
</feature>
<evidence type="ECO:0000313" key="3">
    <source>
        <dbReference type="EMBL" id="KAL3690157.1"/>
    </source>
</evidence>